<dbReference type="GO" id="GO:0016757">
    <property type="term" value="F:glycosyltransferase activity"/>
    <property type="evidence" value="ECO:0007669"/>
    <property type="project" value="InterPro"/>
</dbReference>
<feature type="domain" description="Exostosin GT47" evidence="2">
    <location>
        <begin position="52"/>
        <end position="133"/>
    </location>
</feature>
<dbReference type="InterPro" id="IPR040911">
    <property type="entry name" value="Exostosin_GT47"/>
</dbReference>
<evidence type="ECO:0000256" key="1">
    <source>
        <dbReference type="ARBA" id="ARBA00010271"/>
    </source>
</evidence>
<feature type="domain" description="Exostosin GT47" evidence="2">
    <location>
        <begin position="141"/>
        <end position="297"/>
    </location>
</feature>
<dbReference type="Proteomes" id="UP000789405">
    <property type="component" value="Unassembled WGS sequence"/>
</dbReference>
<dbReference type="Pfam" id="PF03016">
    <property type="entry name" value="Exostosin_GT47"/>
    <property type="match status" value="2"/>
</dbReference>
<dbReference type="PANTHER" id="PTHR11062:SF281">
    <property type="entry name" value="EXOSTOSIN-LIKE 2"/>
    <property type="match status" value="1"/>
</dbReference>
<dbReference type="OrthoDB" id="1924787at2759"/>
<dbReference type="PANTHER" id="PTHR11062">
    <property type="entry name" value="EXOSTOSIN HEPARAN SULFATE GLYCOSYLTRANSFERASE -RELATED"/>
    <property type="match status" value="1"/>
</dbReference>
<proteinExistence type="inferred from homology"/>
<organism evidence="3 4">
    <name type="scientific">Dentiscutata erythropus</name>
    <dbReference type="NCBI Taxonomy" id="1348616"/>
    <lineage>
        <taxon>Eukaryota</taxon>
        <taxon>Fungi</taxon>
        <taxon>Fungi incertae sedis</taxon>
        <taxon>Mucoromycota</taxon>
        <taxon>Glomeromycotina</taxon>
        <taxon>Glomeromycetes</taxon>
        <taxon>Diversisporales</taxon>
        <taxon>Gigasporaceae</taxon>
        <taxon>Dentiscutata</taxon>
    </lineage>
</organism>
<comment type="similarity">
    <text evidence="1">Belongs to the glycosyltransferase 47 family.</text>
</comment>
<dbReference type="InterPro" id="IPR004263">
    <property type="entry name" value="Exostosin"/>
</dbReference>
<gene>
    <name evidence="3" type="ORF">DERYTH_LOCUS12891</name>
</gene>
<name>A0A9N9N3Y2_9GLOM</name>
<protein>
    <submittedName>
        <fullName evidence="3">7137_t:CDS:1</fullName>
    </submittedName>
</protein>
<sequence>KVNIIKPNESKKSTELPVLSTPTPLATISPLPPIEDKWRIWPPDLRYAICRPKIYIYKIPPEIQIDEFQKQRCIFSKYNVELILYNQLSTVNSSLYKLYITEKPEEADLFYIPFFGSCYLFNCWIKNNWNEKEKCQRNIDQKFRRYNTIIIPSSTPILNIFRLNPHQFVDKTGSPRGRNIKGIFRGSYANTNVTDIYSDGIKHVIFNGLKGLPGWNIEESSDREEYSRLLARTKYGLTSSEWTLDTTRIWEYLSFGVVPIVIDDGIIKPFEDDVDWDSMIVRVRRSEFHRISEILDAISEDEYQKKRKRVWLIGRYMVINNGCAWHFIVRSFCRMLKMVNQEVIDIEGYTHFSI</sequence>
<reference evidence="3" key="1">
    <citation type="submission" date="2021-06" db="EMBL/GenBank/DDBJ databases">
        <authorList>
            <person name="Kallberg Y."/>
            <person name="Tangrot J."/>
            <person name="Rosling A."/>
        </authorList>
    </citation>
    <scope>NUCLEOTIDE SEQUENCE</scope>
    <source>
        <strain evidence="3">MA453B</strain>
    </source>
</reference>
<keyword evidence="4" id="KW-1185">Reference proteome</keyword>
<dbReference type="EMBL" id="CAJVPY010008682">
    <property type="protein sequence ID" value="CAG8699389.1"/>
    <property type="molecule type" value="Genomic_DNA"/>
</dbReference>
<accession>A0A9N9N3Y2</accession>
<dbReference type="AlphaFoldDB" id="A0A9N9N3Y2"/>
<evidence type="ECO:0000313" key="4">
    <source>
        <dbReference type="Proteomes" id="UP000789405"/>
    </source>
</evidence>
<comment type="caution">
    <text evidence="3">The sequence shown here is derived from an EMBL/GenBank/DDBJ whole genome shotgun (WGS) entry which is preliminary data.</text>
</comment>
<feature type="non-terminal residue" evidence="3">
    <location>
        <position position="1"/>
    </location>
</feature>
<evidence type="ECO:0000313" key="3">
    <source>
        <dbReference type="EMBL" id="CAG8699389.1"/>
    </source>
</evidence>
<evidence type="ECO:0000259" key="2">
    <source>
        <dbReference type="Pfam" id="PF03016"/>
    </source>
</evidence>